<comment type="similarity">
    <text evidence="2">Belongs to the cytochrome ubiquinol oxidase subunit 2 family.</text>
</comment>
<dbReference type="InterPro" id="IPR003317">
    <property type="entry name" value="Cyt-d_oxidase_su2"/>
</dbReference>
<keyword evidence="7" id="KW-0479">Metal-binding</keyword>
<feature type="transmembrane region" description="Helical" evidence="12">
    <location>
        <begin position="263"/>
        <end position="283"/>
    </location>
</feature>
<evidence type="ECO:0000256" key="1">
    <source>
        <dbReference type="ARBA" id="ARBA00004651"/>
    </source>
</evidence>
<keyword evidence="4" id="KW-1003">Cell membrane</keyword>
<evidence type="ECO:0000313" key="13">
    <source>
        <dbReference type="EMBL" id="PXX20497.1"/>
    </source>
</evidence>
<feature type="transmembrane region" description="Helical" evidence="12">
    <location>
        <begin position="12"/>
        <end position="39"/>
    </location>
</feature>
<evidence type="ECO:0000256" key="2">
    <source>
        <dbReference type="ARBA" id="ARBA00007543"/>
    </source>
</evidence>
<evidence type="ECO:0000256" key="11">
    <source>
        <dbReference type="ARBA" id="ARBA00023136"/>
    </source>
</evidence>
<evidence type="ECO:0000256" key="4">
    <source>
        <dbReference type="ARBA" id="ARBA00022475"/>
    </source>
</evidence>
<evidence type="ECO:0000256" key="9">
    <source>
        <dbReference type="ARBA" id="ARBA00022989"/>
    </source>
</evidence>
<organism evidence="13 14">
    <name type="scientific">Paraburkholderia tropica</name>
    <dbReference type="NCBI Taxonomy" id="92647"/>
    <lineage>
        <taxon>Bacteria</taxon>
        <taxon>Pseudomonadati</taxon>
        <taxon>Pseudomonadota</taxon>
        <taxon>Betaproteobacteria</taxon>
        <taxon>Burkholderiales</taxon>
        <taxon>Burkholderiaceae</taxon>
        <taxon>Paraburkholderia</taxon>
    </lineage>
</organism>
<keyword evidence="9 12" id="KW-1133">Transmembrane helix</keyword>
<protein>
    <submittedName>
        <fullName evidence="13">Cytochrome bd-I ubiquinol oxidase subunit 2 apoprotein</fullName>
    </submittedName>
</protein>
<dbReference type="PIRSF" id="PIRSF000267">
    <property type="entry name" value="Cyt_oxidse_sub2"/>
    <property type="match status" value="1"/>
</dbReference>
<dbReference type="RefSeq" id="WP_110325359.1">
    <property type="nucleotide sequence ID" value="NZ_CAJMXV010000001.1"/>
</dbReference>
<comment type="caution">
    <text evidence="13">The sequence shown here is derived from an EMBL/GenBank/DDBJ whole genome shotgun (WGS) entry which is preliminary data.</text>
</comment>
<evidence type="ECO:0000256" key="5">
    <source>
        <dbReference type="ARBA" id="ARBA00022617"/>
    </source>
</evidence>
<evidence type="ECO:0000256" key="6">
    <source>
        <dbReference type="ARBA" id="ARBA00022692"/>
    </source>
</evidence>
<accession>A0ABX5MWY0</accession>
<evidence type="ECO:0000256" key="8">
    <source>
        <dbReference type="ARBA" id="ARBA00022982"/>
    </source>
</evidence>
<keyword evidence="10" id="KW-0408">Iron</keyword>
<keyword evidence="8" id="KW-0249">Electron transport</keyword>
<name>A0ABX5MWY0_9BURK</name>
<dbReference type="PANTHER" id="PTHR43141:SF5">
    <property type="entry name" value="CYTOCHROME BD-I UBIQUINOL OXIDASE SUBUNIT 2"/>
    <property type="match status" value="1"/>
</dbReference>
<keyword evidence="5" id="KW-0349">Heme</keyword>
<evidence type="ECO:0000256" key="12">
    <source>
        <dbReference type="SAM" id="Phobius"/>
    </source>
</evidence>
<keyword evidence="11 12" id="KW-0472">Membrane</keyword>
<dbReference type="Pfam" id="PF02322">
    <property type="entry name" value="Cyt_bd_oxida_II"/>
    <property type="match status" value="1"/>
</dbReference>
<dbReference type="GeneID" id="61301099"/>
<evidence type="ECO:0000256" key="7">
    <source>
        <dbReference type="ARBA" id="ARBA00022723"/>
    </source>
</evidence>
<evidence type="ECO:0000256" key="10">
    <source>
        <dbReference type="ARBA" id="ARBA00023004"/>
    </source>
</evidence>
<feature type="transmembrane region" description="Helical" evidence="12">
    <location>
        <begin position="160"/>
        <end position="181"/>
    </location>
</feature>
<comment type="subcellular location">
    <subcellularLocation>
        <location evidence="1">Cell membrane</location>
        <topology evidence="1">Multi-pass membrane protein</topology>
    </subcellularLocation>
</comment>
<feature type="transmembrane region" description="Helical" evidence="12">
    <location>
        <begin position="85"/>
        <end position="105"/>
    </location>
</feature>
<feature type="transmembrane region" description="Helical" evidence="12">
    <location>
        <begin position="202"/>
        <end position="230"/>
    </location>
</feature>
<proteinExistence type="inferred from homology"/>
<gene>
    <name evidence="13" type="ORF">C7400_101224</name>
</gene>
<dbReference type="EMBL" id="QJJV01000001">
    <property type="protein sequence ID" value="PXX20497.1"/>
    <property type="molecule type" value="Genomic_DNA"/>
</dbReference>
<feature type="transmembrane region" description="Helical" evidence="12">
    <location>
        <begin position="290"/>
        <end position="314"/>
    </location>
</feature>
<keyword evidence="6 12" id="KW-0812">Transmembrane</keyword>
<reference evidence="13 14" key="1">
    <citation type="submission" date="2018-05" db="EMBL/GenBank/DDBJ databases">
        <title>Genomic Encyclopedia of Type Strains, Phase IV (KMG-V): Genome sequencing to study the core and pangenomes of soil and plant-associated prokaryotes.</title>
        <authorList>
            <person name="Whitman W."/>
        </authorList>
    </citation>
    <scope>NUCLEOTIDE SEQUENCE [LARGE SCALE GENOMIC DNA]</scope>
    <source>
        <strain evidence="13 14">SIr-6563</strain>
    </source>
</reference>
<dbReference type="PANTHER" id="PTHR43141">
    <property type="entry name" value="CYTOCHROME BD2 SUBUNIT II"/>
    <property type="match status" value="1"/>
</dbReference>
<dbReference type="NCBIfam" id="TIGR00203">
    <property type="entry name" value="cydB"/>
    <property type="match status" value="1"/>
</dbReference>
<sequence length="378" mass="40902">MDYATLKVIWWVLIGVLLIGFSLTDGFDMGAAVLLPFIGKTDAERRVVINTVGATWEGNQVWLITAGGAMFAAWPLVYAASFSGFYFAMLLVLFALFFRPVGFDYRGKRDNPKWRGAWDWALFIGGFVPALVFGVAFGNLLQGVPFQYDTDLRVTYYGSFWALLNPFALICGLVSLTMLSAHGAAFVKLKSDGVVAQRASKALRLMAGLAVVLFVVAGGLVATLIGGYAITNAAPYDAVANPLLKSVEPGAGLWIANYVTYPWMAAAPIVGILGGVIAFVLAGSRLEKTAFIGTSLLIVGVILTAGFSMFPFIMPSSLDPRSSLTVWDATSSKMTLEIMLVAVIIFLPIVLAYTTWAYRIMRGKVTVDALDDKRNTMY</sequence>
<keyword evidence="3" id="KW-0813">Transport</keyword>
<feature type="transmembrane region" description="Helical" evidence="12">
    <location>
        <begin position="117"/>
        <end position="140"/>
    </location>
</feature>
<dbReference type="Proteomes" id="UP000247515">
    <property type="component" value="Unassembled WGS sequence"/>
</dbReference>
<evidence type="ECO:0000256" key="3">
    <source>
        <dbReference type="ARBA" id="ARBA00022448"/>
    </source>
</evidence>
<evidence type="ECO:0000313" key="14">
    <source>
        <dbReference type="Proteomes" id="UP000247515"/>
    </source>
</evidence>
<feature type="transmembrane region" description="Helical" evidence="12">
    <location>
        <begin position="334"/>
        <end position="354"/>
    </location>
</feature>
<keyword evidence="14" id="KW-1185">Reference proteome</keyword>